<protein>
    <submittedName>
        <fullName evidence="1">Uncharacterized protein</fullName>
    </submittedName>
</protein>
<sequence length="58" mass="6600">MVSLLSSPLANCRRPSLLHGGFNGAILRLPKPYEDYNKRRYSLYTVGPFAFEPKCPRT</sequence>
<reference evidence="1" key="1">
    <citation type="submission" date="2023-07" db="EMBL/GenBank/DDBJ databases">
        <title>draft genome sequence of fig (Ficus carica).</title>
        <authorList>
            <person name="Takahashi T."/>
            <person name="Nishimura K."/>
        </authorList>
    </citation>
    <scope>NUCLEOTIDE SEQUENCE</scope>
</reference>
<name>A0AA88AHB3_FICCA</name>
<organism evidence="1 2">
    <name type="scientific">Ficus carica</name>
    <name type="common">Common fig</name>
    <dbReference type="NCBI Taxonomy" id="3494"/>
    <lineage>
        <taxon>Eukaryota</taxon>
        <taxon>Viridiplantae</taxon>
        <taxon>Streptophyta</taxon>
        <taxon>Embryophyta</taxon>
        <taxon>Tracheophyta</taxon>
        <taxon>Spermatophyta</taxon>
        <taxon>Magnoliopsida</taxon>
        <taxon>eudicotyledons</taxon>
        <taxon>Gunneridae</taxon>
        <taxon>Pentapetalae</taxon>
        <taxon>rosids</taxon>
        <taxon>fabids</taxon>
        <taxon>Rosales</taxon>
        <taxon>Moraceae</taxon>
        <taxon>Ficeae</taxon>
        <taxon>Ficus</taxon>
    </lineage>
</organism>
<evidence type="ECO:0000313" key="2">
    <source>
        <dbReference type="Proteomes" id="UP001187192"/>
    </source>
</evidence>
<accession>A0AA88AHB3</accession>
<proteinExistence type="predicted"/>
<dbReference type="Proteomes" id="UP001187192">
    <property type="component" value="Unassembled WGS sequence"/>
</dbReference>
<keyword evidence="2" id="KW-1185">Reference proteome</keyword>
<evidence type="ECO:0000313" key="1">
    <source>
        <dbReference type="EMBL" id="GMN50782.1"/>
    </source>
</evidence>
<dbReference type="EMBL" id="BTGU01000035">
    <property type="protein sequence ID" value="GMN50782.1"/>
    <property type="molecule type" value="Genomic_DNA"/>
</dbReference>
<dbReference type="AlphaFoldDB" id="A0AA88AHB3"/>
<gene>
    <name evidence="1" type="ORF">TIFTF001_019940</name>
</gene>
<comment type="caution">
    <text evidence="1">The sequence shown here is derived from an EMBL/GenBank/DDBJ whole genome shotgun (WGS) entry which is preliminary data.</text>
</comment>